<name>A0A7J0FF09_9ERIC</name>
<protein>
    <recommendedName>
        <fullName evidence="4">Defensin-like protein</fullName>
    </recommendedName>
</protein>
<reference evidence="2 3" key="1">
    <citation type="submission" date="2019-07" db="EMBL/GenBank/DDBJ databases">
        <title>De Novo Assembly of kiwifruit Actinidia rufa.</title>
        <authorList>
            <person name="Sugita-Konishi S."/>
            <person name="Sato K."/>
            <person name="Mori E."/>
            <person name="Abe Y."/>
            <person name="Kisaki G."/>
            <person name="Hamano K."/>
            <person name="Suezawa K."/>
            <person name="Otani M."/>
            <person name="Fukuda T."/>
            <person name="Manabe T."/>
            <person name="Gomi K."/>
            <person name="Tabuchi M."/>
            <person name="Akimitsu K."/>
            <person name="Kataoka I."/>
        </authorList>
    </citation>
    <scope>NUCLEOTIDE SEQUENCE [LARGE SCALE GENOMIC DNA]</scope>
    <source>
        <strain evidence="3">cv. Fuchu</strain>
    </source>
</reference>
<sequence>MQKILASGALLCLLFLHAIDGEKVKENGVVKQCEQDIQLGDCDDKKCLAACDQQFESTKSAFCLPNRQACQCDKGPIVDCSEKMRLEGCDDGKCFRVCVDNIKGAVAGTCLQGNHTCECNIPCS</sequence>
<keyword evidence="1" id="KW-0732">Signal</keyword>
<keyword evidence="3" id="KW-1185">Reference proteome</keyword>
<evidence type="ECO:0000313" key="2">
    <source>
        <dbReference type="EMBL" id="GFY97281.1"/>
    </source>
</evidence>
<dbReference type="AlphaFoldDB" id="A0A7J0FF09"/>
<comment type="caution">
    <text evidence="2">The sequence shown here is derived from an EMBL/GenBank/DDBJ whole genome shotgun (WGS) entry which is preliminary data.</text>
</comment>
<accession>A0A7J0FF09</accession>
<dbReference type="EMBL" id="BJWL01000011">
    <property type="protein sequence ID" value="GFY97281.1"/>
    <property type="molecule type" value="Genomic_DNA"/>
</dbReference>
<dbReference type="OrthoDB" id="1462134at2759"/>
<proteinExistence type="predicted"/>
<evidence type="ECO:0000256" key="1">
    <source>
        <dbReference type="SAM" id="SignalP"/>
    </source>
</evidence>
<evidence type="ECO:0000313" key="3">
    <source>
        <dbReference type="Proteomes" id="UP000585474"/>
    </source>
</evidence>
<feature type="chain" id="PRO_5029664881" description="Defensin-like protein" evidence="1">
    <location>
        <begin position="22"/>
        <end position="124"/>
    </location>
</feature>
<evidence type="ECO:0008006" key="4">
    <source>
        <dbReference type="Google" id="ProtNLM"/>
    </source>
</evidence>
<feature type="signal peptide" evidence="1">
    <location>
        <begin position="1"/>
        <end position="21"/>
    </location>
</feature>
<dbReference type="Proteomes" id="UP000585474">
    <property type="component" value="Unassembled WGS sequence"/>
</dbReference>
<organism evidence="2 3">
    <name type="scientific">Actinidia rufa</name>
    <dbReference type="NCBI Taxonomy" id="165716"/>
    <lineage>
        <taxon>Eukaryota</taxon>
        <taxon>Viridiplantae</taxon>
        <taxon>Streptophyta</taxon>
        <taxon>Embryophyta</taxon>
        <taxon>Tracheophyta</taxon>
        <taxon>Spermatophyta</taxon>
        <taxon>Magnoliopsida</taxon>
        <taxon>eudicotyledons</taxon>
        <taxon>Gunneridae</taxon>
        <taxon>Pentapetalae</taxon>
        <taxon>asterids</taxon>
        <taxon>Ericales</taxon>
        <taxon>Actinidiaceae</taxon>
        <taxon>Actinidia</taxon>
    </lineage>
</organism>
<gene>
    <name evidence="2" type="ORF">Acr_11g0015870</name>
</gene>